<keyword evidence="3" id="KW-1185">Reference proteome</keyword>
<reference evidence="2 3" key="1">
    <citation type="submission" date="2023-12" db="EMBL/GenBank/DDBJ databases">
        <title>A. evansii MAY27, complete genome.</title>
        <authorList>
            <person name="Wang Y."/>
        </authorList>
    </citation>
    <scope>NUCLEOTIDE SEQUENCE [LARGE SCALE GENOMIC DNA]</scope>
    <source>
        <strain evidence="2 3">MAY27</strain>
    </source>
</reference>
<gene>
    <name evidence="2" type="ORF">U5817_06715</name>
</gene>
<evidence type="ECO:0000313" key="3">
    <source>
        <dbReference type="Proteomes" id="UP001626593"/>
    </source>
</evidence>
<feature type="domain" description="Winged helix-turn-helix" evidence="1">
    <location>
        <begin position="39"/>
        <end position="99"/>
    </location>
</feature>
<dbReference type="RefSeq" id="WP_407280125.1">
    <property type="nucleotide sequence ID" value="NZ_CP141259.1"/>
</dbReference>
<dbReference type="Pfam" id="PF14090">
    <property type="entry name" value="HTH_39"/>
    <property type="match status" value="1"/>
</dbReference>
<name>A0ABZ1APE0_AROEV</name>
<evidence type="ECO:0000313" key="2">
    <source>
        <dbReference type="EMBL" id="WRL47732.1"/>
    </source>
</evidence>
<protein>
    <submittedName>
        <fullName evidence="2">Helix-turn-helix domain-containing protein</fullName>
    </submittedName>
</protein>
<proteinExistence type="predicted"/>
<dbReference type="InterPro" id="IPR055245">
    <property type="entry name" value="HTH_proteobacteria"/>
</dbReference>
<dbReference type="EMBL" id="CP141259">
    <property type="protein sequence ID" value="WRL47732.1"/>
    <property type="molecule type" value="Genomic_DNA"/>
</dbReference>
<accession>A0ABZ1APE0</accession>
<dbReference type="Proteomes" id="UP001626593">
    <property type="component" value="Chromosome"/>
</dbReference>
<sequence length="122" mass="13426">MTTTPRNENPQLALGGFGNGTATTRAFSFPDPATVKGAVLADLLAGRRITHLDCWREHGSSRLAHHAFKLRELGWPIRTDEIHVPTSDGRKAMIGEYSLPAETIRDAGVRGQHFIKAARRRA</sequence>
<organism evidence="2 3">
    <name type="scientific">Aromatoleum evansii</name>
    <name type="common">Azoarcus evansii</name>
    <dbReference type="NCBI Taxonomy" id="59406"/>
    <lineage>
        <taxon>Bacteria</taxon>
        <taxon>Pseudomonadati</taxon>
        <taxon>Pseudomonadota</taxon>
        <taxon>Betaproteobacteria</taxon>
        <taxon>Rhodocyclales</taxon>
        <taxon>Rhodocyclaceae</taxon>
        <taxon>Aromatoleum</taxon>
    </lineage>
</organism>
<evidence type="ECO:0000259" key="1">
    <source>
        <dbReference type="Pfam" id="PF14090"/>
    </source>
</evidence>